<sequence length="98" mass="10772">MHIPTLESFGRWGEKFHILLGARTSSSGIAAVSAFRTSSVVQLQVGETKEEGSSLSGRFFFLVFQPILNWNHLGVYTGDVQADKMEKKRTSVLSSGSH</sequence>
<dbReference type="Proteomes" id="UP000886998">
    <property type="component" value="Unassembled WGS sequence"/>
</dbReference>
<name>A0A8X7CNZ4_9ARAC</name>
<reference evidence="1" key="1">
    <citation type="submission" date="2020-08" db="EMBL/GenBank/DDBJ databases">
        <title>Multicomponent nature underlies the extraordinary mechanical properties of spider dragline silk.</title>
        <authorList>
            <person name="Kono N."/>
            <person name="Nakamura H."/>
            <person name="Mori M."/>
            <person name="Yoshida Y."/>
            <person name="Ohtoshi R."/>
            <person name="Malay A.D."/>
            <person name="Moran D.A.P."/>
            <person name="Tomita M."/>
            <person name="Numata K."/>
            <person name="Arakawa K."/>
        </authorList>
    </citation>
    <scope>NUCLEOTIDE SEQUENCE</scope>
</reference>
<proteinExistence type="predicted"/>
<dbReference type="AlphaFoldDB" id="A0A8X7CNZ4"/>
<dbReference type="EMBL" id="BMAV01021335">
    <property type="protein sequence ID" value="GFY75363.1"/>
    <property type="molecule type" value="Genomic_DNA"/>
</dbReference>
<gene>
    <name evidence="1" type="ORF">TNIN_357371</name>
</gene>
<evidence type="ECO:0000313" key="2">
    <source>
        <dbReference type="Proteomes" id="UP000886998"/>
    </source>
</evidence>
<evidence type="ECO:0000313" key="1">
    <source>
        <dbReference type="EMBL" id="GFY75363.1"/>
    </source>
</evidence>
<protein>
    <submittedName>
        <fullName evidence="1">Uncharacterized protein</fullName>
    </submittedName>
</protein>
<organism evidence="1 2">
    <name type="scientific">Trichonephila inaurata madagascariensis</name>
    <dbReference type="NCBI Taxonomy" id="2747483"/>
    <lineage>
        <taxon>Eukaryota</taxon>
        <taxon>Metazoa</taxon>
        <taxon>Ecdysozoa</taxon>
        <taxon>Arthropoda</taxon>
        <taxon>Chelicerata</taxon>
        <taxon>Arachnida</taxon>
        <taxon>Araneae</taxon>
        <taxon>Araneomorphae</taxon>
        <taxon>Entelegynae</taxon>
        <taxon>Araneoidea</taxon>
        <taxon>Nephilidae</taxon>
        <taxon>Trichonephila</taxon>
        <taxon>Trichonephila inaurata</taxon>
    </lineage>
</organism>
<comment type="caution">
    <text evidence="1">The sequence shown here is derived from an EMBL/GenBank/DDBJ whole genome shotgun (WGS) entry which is preliminary data.</text>
</comment>
<keyword evidence="2" id="KW-1185">Reference proteome</keyword>
<accession>A0A8X7CNZ4</accession>